<feature type="domain" description="Gnk2-homologous" evidence="14">
    <location>
        <begin position="11"/>
        <end position="112"/>
    </location>
</feature>
<keyword evidence="2" id="KW-0597">Phosphoprotein</keyword>
<dbReference type="Pfam" id="PF01657">
    <property type="entry name" value="Stress-antifung"/>
    <property type="match status" value="2"/>
</dbReference>
<evidence type="ECO:0000259" key="14">
    <source>
        <dbReference type="PROSITE" id="PS51473"/>
    </source>
</evidence>
<keyword evidence="9" id="KW-0675">Receptor</keyword>
<evidence type="ECO:0000256" key="10">
    <source>
        <dbReference type="ARBA" id="ARBA00047558"/>
    </source>
</evidence>
<dbReference type="Gene3D" id="3.30.200.20">
    <property type="entry name" value="Phosphorylase Kinase, domain 1"/>
    <property type="match status" value="1"/>
</dbReference>
<evidence type="ECO:0000256" key="7">
    <source>
        <dbReference type="ARBA" id="ARBA00022777"/>
    </source>
</evidence>
<dbReference type="Gene3D" id="3.30.430.20">
    <property type="entry name" value="Gnk2 domain, C-X8-C-X2-C motif"/>
    <property type="match status" value="2"/>
</dbReference>
<gene>
    <name evidence="15" type="primary">CRK2_3</name>
    <name evidence="15" type="ORF">CFP56_023627</name>
</gene>
<evidence type="ECO:0000256" key="3">
    <source>
        <dbReference type="ARBA" id="ARBA00022679"/>
    </source>
</evidence>
<evidence type="ECO:0000256" key="11">
    <source>
        <dbReference type="ARBA" id="ARBA00047951"/>
    </source>
</evidence>
<dbReference type="GO" id="GO:0004674">
    <property type="term" value="F:protein serine/threonine kinase activity"/>
    <property type="evidence" value="ECO:0007669"/>
    <property type="project" value="UniProtKB-KW"/>
</dbReference>
<accession>A0AAW0LXR1</accession>
<dbReference type="Gene3D" id="1.10.510.10">
    <property type="entry name" value="Transferase(Phosphotransferase) domain 1"/>
    <property type="match status" value="1"/>
</dbReference>
<evidence type="ECO:0000259" key="13">
    <source>
        <dbReference type="PROSITE" id="PS50011"/>
    </source>
</evidence>
<feature type="domain" description="Gnk2-homologous" evidence="14">
    <location>
        <begin position="117"/>
        <end position="222"/>
    </location>
</feature>
<sequence>MLETALGDPPSQIVQVTCGDQLVQNTTAFSLNFASTMENINQQMQASGFGVAVKGSDPDTNYGLGQCYEDLSLLDCELCYAEECTDIPQCYPYNSGRIYLNGCFMRYENYSFFQENTRPGDRAVFGNTTGKNPTFKESVKQALNRAIVAAPHQIGHATAQEAVLGVVNESVYVLADCWMTLNASSCKACLENSSASILECLPQSKGRALNTGCFMRKAGANTDCSLNFKYSTLEKATGAFDNANKLGQGGFGTVYKGILPDGREVAVKRLFFNKRQRAVDFYNEINIISSVEHKNLVRLLGCGCSGPESLLVYELLPKKVKSLDQFLFDMPPEYLAYGHLTKMVDVYSFGVLPLEIVTGRQNNKGKTLEYSDSLITTTWKHFLSGTVEQLYDPNLMLHNQHNNNVENEISREVHIGLLSVLCTQEIHH</sequence>
<proteinExistence type="predicted"/>
<name>A0AAW0LXR1_QUESU</name>
<keyword evidence="16" id="KW-1185">Reference proteome</keyword>
<evidence type="ECO:0000256" key="6">
    <source>
        <dbReference type="ARBA" id="ARBA00022741"/>
    </source>
</evidence>
<dbReference type="InterPro" id="IPR001245">
    <property type="entry name" value="Ser-Thr/Tyr_kinase_cat_dom"/>
</dbReference>
<dbReference type="SUPFAM" id="SSF56112">
    <property type="entry name" value="Protein kinase-like (PK-like)"/>
    <property type="match status" value="1"/>
</dbReference>
<keyword evidence="5" id="KW-0677">Repeat</keyword>
<dbReference type="FunFam" id="3.30.200.20:FF:001208">
    <property type="entry name" value="Putative DUF26-domain receptor-like protein kinase family protein"/>
    <property type="match status" value="1"/>
</dbReference>
<evidence type="ECO:0000256" key="5">
    <source>
        <dbReference type="ARBA" id="ARBA00022737"/>
    </source>
</evidence>
<comment type="catalytic activity">
    <reaction evidence="10">
        <text>L-seryl-[protein] + ATP = O-phospho-L-seryl-[protein] + ADP + H(+)</text>
        <dbReference type="Rhea" id="RHEA:17989"/>
        <dbReference type="Rhea" id="RHEA-COMP:9863"/>
        <dbReference type="Rhea" id="RHEA-COMP:11604"/>
        <dbReference type="ChEBI" id="CHEBI:15378"/>
        <dbReference type="ChEBI" id="CHEBI:29999"/>
        <dbReference type="ChEBI" id="CHEBI:30616"/>
        <dbReference type="ChEBI" id="CHEBI:83421"/>
        <dbReference type="ChEBI" id="CHEBI:456216"/>
    </reaction>
</comment>
<dbReference type="InterPro" id="IPR038408">
    <property type="entry name" value="GNK2_sf"/>
</dbReference>
<dbReference type="GO" id="GO:0005524">
    <property type="term" value="F:ATP binding"/>
    <property type="evidence" value="ECO:0007669"/>
    <property type="project" value="UniProtKB-UniRule"/>
</dbReference>
<evidence type="ECO:0000313" key="15">
    <source>
        <dbReference type="EMBL" id="KAK7856365.1"/>
    </source>
</evidence>
<dbReference type="PROSITE" id="PS00107">
    <property type="entry name" value="PROTEIN_KINASE_ATP"/>
    <property type="match status" value="1"/>
</dbReference>
<dbReference type="PROSITE" id="PS50011">
    <property type="entry name" value="PROTEIN_KINASE_DOM"/>
    <property type="match status" value="1"/>
</dbReference>
<keyword evidence="7" id="KW-0418">Kinase</keyword>
<organism evidence="15 16">
    <name type="scientific">Quercus suber</name>
    <name type="common">Cork oak</name>
    <dbReference type="NCBI Taxonomy" id="58331"/>
    <lineage>
        <taxon>Eukaryota</taxon>
        <taxon>Viridiplantae</taxon>
        <taxon>Streptophyta</taxon>
        <taxon>Embryophyta</taxon>
        <taxon>Tracheophyta</taxon>
        <taxon>Spermatophyta</taxon>
        <taxon>Magnoliopsida</taxon>
        <taxon>eudicotyledons</taxon>
        <taxon>Gunneridae</taxon>
        <taxon>Pentapetalae</taxon>
        <taxon>rosids</taxon>
        <taxon>fabids</taxon>
        <taxon>Fagales</taxon>
        <taxon>Fagaceae</taxon>
        <taxon>Quercus</taxon>
    </lineage>
</organism>
<comment type="catalytic activity">
    <reaction evidence="11">
        <text>L-threonyl-[protein] + ATP = O-phospho-L-threonyl-[protein] + ADP + H(+)</text>
        <dbReference type="Rhea" id="RHEA:46608"/>
        <dbReference type="Rhea" id="RHEA-COMP:11060"/>
        <dbReference type="Rhea" id="RHEA-COMP:11605"/>
        <dbReference type="ChEBI" id="CHEBI:15378"/>
        <dbReference type="ChEBI" id="CHEBI:30013"/>
        <dbReference type="ChEBI" id="CHEBI:30616"/>
        <dbReference type="ChEBI" id="CHEBI:61977"/>
        <dbReference type="ChEBI" id="CHEBI:456216"/>
    </reaction>
</comment>
<dbReference type="EMBL" id="PKMF04000037">
    <property type="protein sequence ID" value="KAK7856365.1"/>
    <property type="molecule type" value="Genomic_DNA"/>
</dbReference>
<keyword evidence="6 12" id="KW-0547">Nucleotide-binding</keyword>
<reference evidence="15 16" key="1">
    <citation type="journal article" date="2018" name="Sci. Data">
        <title>The draft genome sequence of cork oak.</title>
        <authorList>
            <person name="Ramos A.M."/>
            <person name="Usie A."/>
            <person name="Barbosa P."/>
            <person name="Barros P.M."/>
            <person name="Capote T."/>
            <person name="Chaves I."/>
            <person name="Simoes F."/>
            <person name="Abreu I."/>
            <person name="Carrasquinho I."/>
            <person name="Faro C."/>
            <person name="Guimaraes J.B."/>
            <person name="Mendonca D."/>
            <person name="Nobrega F."/>
            <person name="Rodrigues L."/>
            <person name="Saibo N.J.M."/>
            <person name="Varela M.C."/>
            <person name="Egas C."/>
            <person name="Matos J."/>
            <person name="Miguel C.M."/>
            <person name="Oliveira M.M."/>
            <person name="Ricardo C.P."/>
            <person name="Goncalves S."/>
        </authorList>
    </citation>
    <scope>NUCLEOTIDE SEQUENCE [LARGE SCALE GENOMIC DNA]</scope>
    <source>
        <strain evidence="16">cv. HL8</strain>
    </source>
</reference>
<dbReference type="InterPro" id="IPR052059">
    <property type="entry name" value="CR_Ser/Thr_kinase"/>
</dbReference>
<dbReference type="AlphaFoldDB" id="A0AAW0LXR1"/>
<dbReference type="InterPro" id="IPR002902">
    <property type="entry name" value="GNK2"/>
</dbReference>
<evidence type="ECO:0000256" key="12">
    <source>
        <dbReference type="PROSITE-ProRule" id="PRU10141"/>
    </source>
</evidence>
<dbReference type="Pfam" id="PF07714">
    <property type="entry name" value="PK_Tyr_Ser-Thr"/>
    <property type="match status" value="1"/>
</dbReference>
<keyword evidence="3" id="KW-0808">Transferase</keyword>
<dbReference type="Proteomes" id="UP000237347">
    <property type="component" value="Unassembled WGS sequence"/>
</dbReference>
<dbReference type="InterPro" id="IPR000719">
    <property type="entry name" value="Prot_kinase_dom"/>
</dbReference>
<keyword evidence="1" id="KW-0723">Serine/threonine-protein kinase</keyword>
<keyword evidence="8 12" id="KW-0067">ATP-binding</keyword>
<dbReference type="CDD" id="cd23509">
    <property type="entry name" value="Gnk2-like"/>
    <property type="match status" value="2"/>
</dbReference>
<evidence type="ECO:0000256" key="8">
    <source>
        <dbReference type="ARBA" id="ARBA00022840"/>
    </source>
</evidence>
<dbReference type="InterPro" id="IPR011009">
    <property type="entry name" value="Kinase-like_dom_sf"/>
</dbReference>
<dbReference type="PROSITE" id="PS51473">
    <property type="entry name" value="GNK2"/>
    <property type="match status" value="2"/>
</dbReference>
<keyword evidence="4" id="KW-0732">Signal</keyword>
<dbReference type="PANTHER" id="PTHR47973">
    <property type="entry name" value="CYSTEINE-RICH RECEPTOR-LIKE PROTEIN KINASE 3"/>
    <property type="match status" value="1"/>
</dbReference>
<feature type="domain" description="Protein kinase" evidence="13">
    <location>
        <begin position="240"/>
        <end position="428"/>
    </location>
</feature>
<feature type="binding site" evidence="12">
    <location>
        <position position="268"/>
    </location>
    <ligand>
        <name>ATP</name>
        <dbReference type="ChEBI" id="CHEBI:30616"/>
    </ligand>
</feature>
<protein>
    <submittedName>
        <fullName evidence="15">Cysteine-rich receptor-like protein kinase 2</fullName>
    </submittedName>
</protein>
<dbReference type="InterPro" id="IPR017441">
    <property type="entry name" value="Protein_kinase_ATP_BS"/>
</dbReference>
<evidence type="ECO:0000256" key="9">
    <source>
        <dbReference type="ARBA" id="ARBA00023170"/>
    </source>
</evidence>
<evidence type="ECO:0000256" key="4">
    <source>
        <dbReference type="ARBA" id="ARBA00022729"/>
    </source>
</evidence>
<evidence type="ECO:0000256" key="2">
    <source>
        <dbReference type="ARBA" id="ARBA00022553"/>
    </source>
</evidence>
<evidence type="ECO:0000313" key="16">
    <source>
        <dbReference type="Proteomes" id="UP000237347"/>
    </source>
</evidence>
<evidence type="ECO:0000256" key="1">
    <source>
        <dbReference type="ARBA" id="ARBA00022527"/>
    </source>
</evidence>
<dbReference type="FunFam" id="3.30.430.20:FF:000015">
    <property type="entry name" value="Cysteine-rich receptor-like protein kinase 3"/>
    <property type="match status" value="1"/>
</dbReference>
<dbReference type="FunFam" id="3.30.430.20:FF:000005">
    <property type="entry name" value="Cysteine-rich receptor-like protein kinase 2"/>
    <property type="match status" value="1"/>
</dbReference>
<comment type="caution">
    <text evidence="15">The sequence shown here is derived from an EMBL/GenBank/DDBJ whole genome shotgun (WGS) entry which is preliminary data.</text>
</comment>